<evidence type="ECO:0000313" key="1">
    <source>
        <dbReference type="EMBL" id="MFC3847126.1"/>
    </source>
</evidence>
<sequence>MDRVYKKIFQKIGQNPQIQKDSSVSIFCIQRGIGYNIQDNAISFNDYALEFVKIYKLNSRLKILTIKRDNEAMFLDKSYSRIFIQDLNMKAIARLWGCKVSDPASDLAIKRSVWEF</sequence>
<reference evidence="2" key="1">
    <citation type="journal article" date="2019" name="Int. J. Syst. Evol. Microbiol.">
        <title>The Global Catalogue of Microorganisms (GCM) 10K type strain sequencing project: providing services to taxonomists for standard genome sequencing and annotation.</title>
        <authorList>
            <consortium name="The Broad Institute Genomics Platform"/>
            <consortium name="The Broad Institute Genome Sequencing Center for Infectious Disease"/>
            <person name="Wu L."/>
            <person name="Ma J."/>
        </authorList>
    </citation>
    <scope>NUCLEOTIDE SEQUENCE [LARGE SCALE GENOMIC DNA]</scope>
    <source>
        <strain evidence="2">CCUG 53816</strain>
    </source>
</reference>
<proteinExistence type="predicted"/>
<evidence type="ECO:0000313" key="2">
    <source>
        <dbReference type="Proteomes" id="UP001595783"/>
    </source>
</evidence>
<dbReference type="Proteomes" id="UP001595783">
    <property type="component" value="Unassembled WGS sequence"/>
</dbReference>
<gene>
    <name evidence="1" type="ORF">ACFOPX_01065</name>
</gene>
<organism evidence="1 2">
    <name type="scientific">Helicobacter baculiformis</name>
    <dbReference type="NCBI Taxonomy" id="427351"/>
    <lineage>
        <taxon>Bacteria</taxon>
        <taxon>Pseudomonadati</taxon>
        <taxon>Campylobacterota</taxon>
        <taxon>Epsilonproteobacteria</taxon>
        <taxon>Campylobacterales</taxon>
        <taxon>Helicobacteraceae</taxon>
        <taxon>Helicobacter</taxon>
    </lineage>
</organism>
<protein>
    <submittedName>
        <fullName evidence="1">Uncharacterized protein</fullName>
    </submittedName>
</protein>
<name>A0ABV7ZIA5_9HELI</name>
<keyword evidence="2" id="KW-1185">Reference proteome</keyword>
<dbReference type="RefSeq" id="WP_104753013.1">
    <property type="nucleotide sequence ID" value="NZ_FZMF01000073.1"/>
</dbReference>
<comment type="caution">
    <text evidence="1">The sequence shown here is derived from an EMBL/GenBank/DDBJ whole genome shotgun (WGS) entry which is preliminary data.</text>
</comment>
<dbReference type="EMBL" id="JBHRZO010000005">
    <property type="protein sequence ID" value="MFC3847126.1"/>
    <property type="molecule type" value="Genomic_DNA"/>
</dbReference>
<accession>A0ABV7ZIA5</accession>